<evidence type="ECO:0000313" key="4">
    <source>
        <dbReference type="Proteomes" id="UP000512286"/>
    </source>
</evidence>
<keyword evidence="1" id="KW-1188">Viral release from host cell</keyword>
<dbReference type="PANTHER" id="PTHR41328">
    <property type="entry name" value="TERMINASE SMALL SUBUNIT-RELATED"/>
    <property type="match status" value="1"/>
</dbReference>
<dbReference type="Pfam" id="PF03592">
    <property type="entry name" value="Terminase_2"/>
    <property type="match status" value="1"/>
</dbReference>
<dbReference type="Proteomes" id="UP000512286">
    <property type="component" value="Chromosome"/>
</dbReference>
<evidence type="ECO:0000313" key="3">
    <source>
        <dbReference type="EMBL" id="QLY79193.1"/>
    </source>
</evidence>
<dbReference type="EMBL" id="CP059378">
    <property type="protein sequence ID" value="QLY79193.1"/>
    <property type="molecule type" value="Genomic_DNA"/>
</dbReference>
<gene>
    <name evidence="3" type="ORF">HZF06_19265</name>
</gene>
<organism evidence="3 4">
    <name type="scientific">Clostridium intestinale</name>
    <dbReference type="NCBI Taxonomy" id="36845"/>
    <lineage>
        <taxon>Bacteria</taxon>
        <taxon>Bacillati</taxon>
        <taxon>Bacillota</taxon>
        <taxon>Clostridia</taxon>
        <taxon>Eubacteriales</taxon>
        <taxon>Clostridiaceae</taxon>
        <taxon>Clostridium</taxon>
    </lineage>
</organism>
<reference evidence="3 4" key="1">
    <citation type="submission" date="2020-07" db="EMBL/GenBank/DDBJ databases">
        <title>Electron transfer.</title>
        <authorList>
            <person name="Huang L."/>
            <person name="Liu X."/>
            <person name="Zhou S."/>
        </authorList>
    </citation>
    <scope>NUCLEOTIDE SEQUENCE [LARGE SCALE GENOMIC DNA]</scope>
    <source>
        <strain evidence="3 4">Lx1</strain>
    </source>
</reference>
<evidence type="ECO:0000256" key="1">
    <source>
        <dbReference type="ARBA" id="ARBA00022612"/>
    </source>
</evidence>
<dbReference type="PANTHER" id="PTHR41328:SF2">
    <property type="entry name" value="TERMINASE SMALL SUBUNIT"/>
    <property type="match status" value="1"/>
</dbReference>
<dbReference type="KEGG" id="cint:HZF06_19265"/>
<dbReference type="InterPro" id="IPR005335">
    <property type="entry name" value="Terminase_ssu"/>
</dbReference>
<sequence>MAKLTPKQQRFVEEYLVDLNATQAAIRAGYSAKTAKEIGCENLTKPNIRACVDEALAERSKRTGINADRVLMELARLGFVNAIDVININEATVREEASRDDTAAIASVKVKTIPTEDGGEITEREIKLYDKTKNLELLGKHLGLFTDKLEVKASINSTAKLDSLLNELGEDNE</sequence>
<dbReference type="AlphaFoldDB" id="A0A7D6ZTA0"/>
<keyword evidence="2" id="KW-0231">Viral genome packaging</keyword>
<accession>A0A7D6ZTA0</accession>
<evidence type="ECO:0000256" key="2">
    <source>
        <dbReference type="ARBA" id="ARBA00023219"/>
    </source>
</evidence>
<dbReference type="Gene3D" id="1.10.10.1400">
    <property type="entry name" value="Terminase, small subunit, N-terminal DNA-binding domain, HTH motif"/>
    <property type="match status" value="1"/>
</dbReference>
<name>A0A7D6ZTA0_9CLOT</name>
<dbReference type="GO" id="GO:0051276">
    <property type="term" value="P:chromosome organization"/>
    <property type="evidence" value="ECO:0007669"/>
    <property type="project" value="InterPro"/>
</dbReference>
<protein>
    <submittedName>
        <fullName evidence="3">Terminase small subunit</fullName>
    </submittedName>
</protein>
<dbReference type="InterPro" id="IPR052404">
    <property type="entry name" value="SPP1-like_terminase"/>
</dbReference>
<proteinExistence type="predicted"/>
<dbReference type="RefSeq" id="WP_181601409.1">
    <property type="nucleotide sequence ID" value="NZ_CP059378.1"/>
</dbReference>
<dbReference type="InterPro" id="IPR038713">
    <property type="entry name" value="Terminase_Gp1_N_sf"/>
</dbReference>